<feature type="domain" description="Transglutaminase-like" evidence="1">
    <location>
        <begin position="161"/>
        <end position="227"/>
    </location>
</feature>
<dbReference type="Gene3D" id="3.10.620.30">
    <property type="match status" value="1"/>
</dbReference>
<dbReference type="SMART" id="SM00460">
    <property type="entry name" value="TGc"/>
    <property type="match status" value="1"/>
</dbReference>
<accession>A0A7X0JNM1</accession>
<protein>
    <submittedName>
        <fullName evidence="2">Transglutaminase-like putative cysteine protease</fullName>
    </submittedName>
</protein>
<dbReference type="InterPro" id="IPR038765">
    <property type="entry name" value="Papain-like_cys_pep_sf"/>
</dbReference>
<dbReference type="Gene3D" id="2.60.40.2250">
    <property type="match status" value="1"/>
</dbReference>
<organism evidence="2 3">
    <name type="scientific">Rhizobium soli</name>
    <dbReference type="NCBI Taxonomy" id="424798"/>
    <lineage>
        <taxon>Bacteria</taxon>
        <taxon>Pseudomonadati</taxon>
        <taxon>Pseudomonadota</taxon>
        <taxon>Alphaproteobacteria</taxon>
        <taxon>Hyphomicrobiales</taxon>
        <taxon>Rhizobiaceae</taxon>
        <taxon>Rhizobium/Agrobacterium group</taxon>
        <taxon>Rhizobium</taxon>
    </lineage>
</organism>
<dbReference type="AlphaFoldDB" id="A0A7X0JNM1"/>
<proteinExistence type="predicted"/>
<gene>
    <name evidence="2" type="ORF">F4695_003365</name>
</gene>
<name>A0A7X0JNM1_9HYPH</name>
<keyword evidence="2" id="KW-0645">Protease</keyword>
<keyword evidence="3" id="KW-1185">Reference proteome</keyword>
<dbReference type="PANTHER" id="PTHR33490">
    <property type="entry name" value="BLR5614 PROTEIN-RELATED"/>
    <property type="match status" value="1"/>
</dbReference>
<dbReference type="Pfam" id="PF01841">
    <property type="entry name" value="Transglut_core"/>
    <property type="match status" value="1"/>
</dbReference>
<reference evidence="2 3" key="1">
    <citation type="submission" date="2020-08" db="EMBL/GenBank/DDBJ databases">
        <title>The Agave Microbiome: Exploring the role of microbial communities in plant adaptations to desert environments.</title>
        <authorList>
            <person name="Partida-Martinez L.P."/>
        </authorList>
    </citation>
    <scope>NUCLEOTIDE SEQUENCE [LARGE SCALE GENOMIC DNA]</scope>
    <source>
        <strain evidence="2 3">AS3.12</strain>
    </source>
</reference>
<keyword evidence="2" id="KW-0378">Hydrolase</keyword>
<dbReference type="InterPro" id="IPR002931">
    <property type="entry name" value="Transglutaminase-like"/>
</dbReference>
<dbReference type="SUPFAM" id="SSF54001">
    <property type="entry name" value="Cysteine proteinases"/>
    <property type="match status" value="1"/>
</dbReference>
<comment type="caution">
    <text evidence="2">The sequence shown here is derived from an EMBL/GenBank/DDBJ whole genome shotgun (WGS) entry which is preliminary data.</text>
</comment>
<dbReference type="GO" id="GO:0006508">
    <property type="term" value="P:proteolysis"/>
    <property type="evidence" value="ECO:0007669"/>
    <property type="project" value="UniProtKB-KW"/>
</dbReference>
<dbReference type="RefSeq" id="WP_184655326.1">
    <property type="nucleotide sequence ID" value="NZ_JACHBU010000006.1"/>
</dbReference>
<evidence type="ECO:0000313" key="2">
    <source>
        <dbReference type="EMBL" id="MBB6509981.1"/>
    </source>
</evidence>
<dbReference type="GO" id="GO:0008233">
    <property type="term" value="F:peptidase activity"/>
    <property type="evidence" value="ECO:0007669"/>
    <property type="project" value="UniProtKB-KW"/>
</dbReference>
<dbReference type="Proteomes" id="UP000585437">
    <property type="component" value="Unassembled WGS sequence"/>
</dbReference>
<evidence type="ECO:0000313" key="3">
    <source>
        <dbReference type="Proteomes" id="UP000585437"/>
    </source>
</evidence>
<sequence>MRIRAGFHLGYECQQPTAMLLALNIHPSRRVDLLTEQVLTFDRPIEAWGYQDVFGNACSRIVAPPGLTTISTEFEIYDTGLPDPIPEDAQQHLIQDLPDDVLVFLLGSRYCDTDRLSDFAWNTFSSTDLGWPRVKAILDFAHNRIAFNYQNADSLRTAFGGFNDRTGVCRDYAHLAITLCRCMNIPARYCTGYLGDIGVPKDHNPMDFSAWFEVYLGGRWHTVDARHNKPRIGRILMATGRDATDVALSTAFGPAILARFEVITDELPLGGDGQA</sequence>
<dbReference type="EMBL" id="JACHBU010000006">
    <property type="protein sequence ID" value="MBB6509981.1"/>
    <property type="molecule type" value="Genomic_DNA"/>
</dbReference>
<dbReference type="PANTHER" id="PTHR33490:SF12">
    <property type="entry name" value="BLL5557 PROTEIN"/>
    <property type="match status" value="1"/>
</dbReference>
<evidence type="ECO:0000259" key="1">
    <source>
        <dbReference type="SMART" id="SM00460"/>
    </source>
</evidence>